<accession>A0ACB9DS53</accession>
<protein>
    <submittedName>
        <fullName evidence="1">Uncharacterized protein</fullName>
    </submittedName>
</protein>
<reference evidence="1 2" key="2">
    <citation type="journal article" date="2022" name="Mol. Ecol. Resour.">
        <title>The genomes of chicory, endive, great burdock and yacon provide insights into Asteraceae paleo-polyploidization history and plant inulin production.</title>
        <authorList>
            <person name="Fan W."/>
            <person name="Wang S."/>
            <person name="Wang H."/>
            <person name="Wang A."/>
            <person name="Jiang F."/>
            <person name="Liu H."/>
            <person name="Zhao H."/>
            <person name="Xu D."/>
            <person name="Zhang Y."/>
        </authorList>
    </citation>
    <scope>NUCLEOTIDE SEQUENCE [LARGE SCALE GENOMIC DNA]</scope>
    <source>
        <strain evidence="2">cv. Niubang</strain>
    </source>
</reference>
<reference evidence="2" key="1">
    <citation type="journal article" date="2022" name="Mol. Ecol. Resour.">
        <title>The genomes of chicory, endive, great burdock and yacon provide insights into Asteraceae palaeo-polyploidization history and plant inulin production.</title>
        <authorList>
            <person name="Fan W."/>
            <person name="Wang S."/>
            <person name="Wang H."/>
            <person name="Wang A."/>
            <person name="Jiang F."/>
            <person name="Liu H."/>
            <person name="Zhao H."/>
            <person name="Xu D."/>
            <person name="Zhang Y."/>
        </authorList>
    </citation>
    <scope>NUCLEOTIDE SEQUENCE [LARGE SCALE GENOMIC DNA]</scope>
    <source>
        <strain evidence="2">cv. Niubang</strain>
    </source>
</reference>
<organism evidence="1 2">
    <name type="scientific">Arctium lappa</name>
    <name type="common">Greater burdock</name>
    <name type="synonym">Lappa major</name>
    <dbReference type="NCBI Taxonomy" id="4217"/>
    <lineage>
        <taxon>Eukaryota</taxon>
        <taxon>Viridiplantae</taxon>
        <taxon>Streptophyta</taxon>
        <taxon>Embryophyta</taxon>
        <taxon>Tracheophyta</taxon>
        <taxon>Spermatophyta</taxon>
        <taxon>Magnoliopsida</taxon>
        <taxon>eudicotyledons</taxon>
        <taxon>Gunneridae</taxon>
        <taxon>Pentapetalae</taxon>
        <taxon>asterids</taxon>
        <taxon>campanulids</taxon>
        <taxon>Asterales</taxon>
        <taxon>Asteraceae</taxon>
        <taxon>Carduoideae</taxon>
        <taxon>Cardueae</taxon>
        <taxon>Arctiinae</taxon>
        <taxon>Arctium</taxon>
    </lineage>
</organism>
<sequence length="130" mass="13840">MHRFHHILRDGIGTMKMVSLKAVIGGWLLTMVVVKTTVAVDCLTVASLVSSCSDFVKNGTPYPYQGSPCCDAMTTLGYLAYADYNIRSLCLCFIGIITAYGSRAAIAIGTLPGFCGVSLGFLIDPDTDCS</sequence>
<proteinExistence type="predicted"/>
<evidence type="ECO:0000313" key="1">
    <source>
        <dbReference type="EMBL" id="KAI3749036.1"/>
    </source>
</evidence>
<name>A0ACB9DS53_ARCLA</name>
<dbReference type="Proteomes" id="UP001055879">
    <property type="component" value="Linkage Group LG03"/>
</dbReference>
<keyword evidence="2" id="KW-1185">Reference proteome</keyword>
<dbReference type="EMBL" id="CM042049">
    <property type="protein sequence ID" value="KAI3749036.1"/>
    <property type="molecule type" value="Genomic_DNA"/>
</dbReference>
<gene>
    <name evidence="1" type="ORF">L6452_12561</name>
</gene>
<comment type="caution">
    <text evidence="1">The sequence shown here is derived from an EMBL/GenBank/DDBJ whole genome shotgun (WGS) entry which is preliminary data.</text>
</comment>
<evidence type="ECO:0000313" key="2">
    <source>
        <dbReference type="Proteomes" id="UP001055879"/>
    </source>
</evidence>